<dbReference type="Proteomes" id="UP000735302">
    <property type="component" value="Unassembled WGS sequence"/>
</dbReference>
<reference evidence="1 2" key="1">
    <citation type="journal article" date="2021" name="Elife">
        <title>Chloroplast acquisition without the gene transfer in kleptoplastic sea slugs, Plakobranchus ocellatus.</title>
        <authorList>
            <person name="Maeda T."/>
            <person name="Takahashi S."/>
            <person name="Yoshida T."/>
            <person name="Shimamura S."/>
            <person name="Takaki Y."/>
            <person name="Nagai Y."/>
            <person name="Toyoda A."/>
            <person name="Suzuki Y."/>
            <person name="Arimoto A."/>
            <person name="Ishii H."/>
            <person name="Satoh N."/>
            <person name="Nishiyama T."/>
            <person name="Hasebe M."/>
            <person name="Maruyama T."/>
            <person name="Minagawa J."/>
            <person name="Obokata J."/>
            <person name="Shigenobu S."/>
        </authorList>
    </citation>
    <scope>NUCLEOTIDE SEQUENCE [LARGE SCALE GENOMIC DNA]</scope>
</reference>
<evidence type="ECO:0000313" key="1">
    <source>
        <dbReference type="EMBL" id="GFN84774.1"/>
    </source>
</evidence>
<protein>
    <submittedName>
        <fullName evidence="1">Uncharacterized protein</fullName>
    </submittedName>
</protein>
<dbReference type="AlphaFoldDB" id="A0AAV3YQQ6"/>
<accession>A0AAV3YQQ6</accession>
<evidence type="ECO:0000313" key="2">
    <source>
        <dbReference type="Proteomes" id="UP000735302"/>
    </source>
</evidence>
<name>A0AAV3YQQ6_9GAST</name>
<proteinExistence type="predicted"/>
<sequence>MDPDSDMGALGVEASRYFHFFMDLCCQFDTLSPRKSVVGGESSATFKVIAKLSLKPHKSTLVTRSAEEQQHQQQRRQQQQQQQKATISIFWSPLGSTLMSERTCDVEFNRFQAEFAFNCATLLPRFFKEAVLLQDSVSGIQTREPQIKNATSHLCTPFLSSSPPLTRVPVTVESRPSPG</sequence>
<organism evidence="1 2">
    <name type="scientific">Plakobranchus ocellatus</name>
    <dbReference type="NCBI Taxonomy" id="259542"/>
    <lineage>
        <taxon>Eukaryota</taxon>
        <taxon>Metazoa</taxon>
        <taxon>Spiralia</taxon>
        <taxon>Lophotrochozoa</taxon>
        <taxon>Mollusca</taxon>
        <taxon>Gastropoda</taxon>
        <taxon>Heterobranchia</taxon>
        <taxon>Euthyneura</taxon>
        <taxon>Panpulmonata</taxon>
        <taxon>Sacoglossa</taxon>
        <taxon>Placobranchoidea</taxon>
        <taxon>Plakobranchidae</taxon>
        <taxon>Plakobranchus</taxon>
    </lineage>
</organism>
<gene>
    <name evidence="1" type="ORF">PoB_001128000</name>
</gene>
<comment type="caution">
    <text evidence="1">The sequence shown here is derived from an EMBL/GenBank/DDBJ whole genome shotgun (WGS) entry which is preliminary data.</text>
</comment>
<keyword evidence="2" id="KW-1185">Reference proteome</keyword>
<dbReference type="EMBL" id="BLXT01001344">
    <property type="protein sequence ID" value="GFN84774.1"/>
    <property type="molecule type" value="Genomic_DNA"/>
</dbReference>